<sequence length="331" mass="36942">MNYKNTILFALSVFALTPAFAQEAQQTEEPEKGVIDTLVSNGLYFQIGGGLAQFQDEQYKHDNDITSLKYSLGITTEPLDYEIGYRSLSDGNGFDMKGLDILAKHKWPLWRDGGLFAGVGGYVYNADMDKPQLDSPTETSGVAPYLSVGGYYALSEFIDVSVQFDNLFNVSVLDQNFDKKDTKQLRQVNLSLVLHPWSSSSYEPQPIEHIEDAPEEQTVILAENSPVYSYDDASLNLQMETQLMQMASRIAELESYEVVVTGGADSKPEYLEHNKRLAEERAKVVADFLILHGVKAESIRLETSVIEQERSEQGARKVEVMVNGTELVSPQ</sequence>
<dbReference type="Pfam" id="PF00691">
    <property type="entry name" value="OmpA"/>
    <property type="match status" value="1"/>
</dbReference>
<gene>
    <name evidence="4" type="ORF">HB761_23705</name>
</gene>
<feature type="domain" description="OmpA-like" evidence="3">
    <location>
        <begin position="215"/>
        <end position="326"/>
    </location>
</feature>
<evidence type="ECO:0000313" key="4">
    <source>
        <dbReference type="EMBL" id="UTZ29589.1"/>
    </source>
</evidence>
<dbReference type="InterPro" id="IPR006665">
    <property type="entry name" value="OmpA-like"/>
</dbReference>
<evidence type="ECO:0000313" key="5">
    <source>
        <dbReference type="Proteomes" id="UP001058687"/>
    </source>
</evidence>
<dbReference type="SUPFAM" id="SSF56925">
    <property type="entry name" value="OMPA-like"/>
    <property type="match status" value="1"/>
</dbReference>
<evidence type="ECO:0000259" key="3">
    <source>
        <dbReference type="PROSITE" id="PS51123"/>
    </source>
</evidence>
<dbReference type="InterPro" id="IPR036737">
    <property type="entry name" value="OmpA-like_sf"/>
</dbReference>
<keyword evidence="2" id="KW-0732">Signal</keyword>
<dbReference type="InterPro" id="IPR011250">
    <property type="entry name" value="OMP/PagP_B-barrel"/>
</dbReference>
<accession>A0AAE9SLX6</accession>
<dbReference type="Proteomes" id="UP001058687">
    <property type="component" value="Chromosome 2"/>
</dbReference>
<protein>
    <submittedName>
        <fullName evidence="4">OmpA family protein</fullName>
    </submittedName>
</protein>
<dbReference type="PROSITE" id="PS51123">
    <property type="entry name" value="OMPA_2"/>
    <property type="match status" value="1"/>
</dbReference>
<name>A0AAE9SLX6_9VIBR</name>
<feature type="chain" id="PRO_5041954630" evidence="2">
    <location>
        <begin position="22"/>
        <end position="331"/>
    </location>
</feature>
<proteinExistence type="predicted"/>
<dbReference type="RefSeq" id="WP_255942467.1">
    <property type="nucleotide sequence ID" value="NZ_CP050468.1"/>
</dbReference>
<feature type="signal peptide" evidence="2">
    <location>
        <begin position="1"/>
        <end position="21"/>
    </location>
</feature>
<dbReference type="SUPFAM" id="SSF103088">
    <property type="entry name" value="OmpA-like"/>
    <property type="match status" value="1"/>
</dbReference>
<organism evidence="4 5">
    <name type="scientific">Vibrio campbellii</name>
    <dbReference type="NCBI Taxonomy" id="680"/>
    <lineage>
        <taxon>Bacteria</taxon>
        <taxon>Pseudomonadati</taxon>
        <taxon>Pseudomonadota</taxon>
        <taxon>Gammaproteobacteria</taxon>
        <taxon>Vibrionales</taxon>
        <taxon>Vibrionaceae</taxon>
        <taxon>Vibrio</taxon>
    </lineage>
</organism>
<reference evidence="4" key="1">
    <citation type="submission" date="2020-03" db="EMBL/GenBank/DDBJ databases">
        <title>Five strains of Vibrio campbellii isolated from Mariana Trench.</title>
        <authorList>
            <person name="Liang J."/>
            <person name="Zhang X.-H."/>
        </authorList>
    </citation>
    <scope>NUCLEOTIDE SEQUENCE</scope>
    <source>
        <strain evidence="4">LJC014</strain>
    </source>
</reference>
<evidence type="ECO:0000256" key="2">
    <source>
        <dbReference type="SAM" id="SignalP"/>
    </source>
</evidence>
<dbReference type="AlphaFoldDB" id="A0AAE9SLX6"/>
<keyword evidence="1" id="KW-0472">Membrane</keyword>
<dbReference type="Gene3D" id="2.40.160.20">
    <property type="match status" value="1"/>
</dbReference>
<dbReference type="Gene3D" id="3.30.1330.60">
    <property type="entry name" value="OmpA-like domain"/>
    <property type="match status" value="1"/>
</dbReference>
<dbReference type="EMBL" id="CP050468">
    <property type="protein sequence ID" value="UTZ29589.1"/>
    <property type="molecule type" value="Genomic_DNA"/>
</dbReference>
<evidence type="ECO:0000256" key="1">
    <source>
        <dbReference type="PROSITE-ProRule" id="PRU00473"/>
    </source>
</evidence>
<dbReference type="GO" id="GO:0016020">
    <property type="term" value="C:membrane"/>
    <property type="evidence" value="ECO:0007669"/>
    <property type="project" value="UniProtKB-UniRule"/>
</dbReference>